<feature type="region of interest" description="Disordered" evidence="9">
    <location>
        <begin position="1"/>
        <end position="20"/>
    </location>
</feature>
<dbReference type="GO" id="GO:0012505">
    <property type="term" value="C:endomembrane system"/>
    <property type="evidence" value="ECO:0007669"/>
    <property type="project" value="UniProtKB-SubCell"/>
</dbReference>
<evidence type="ECO:0000256" key="7">
    <source>
        <dbReference type="ARBA" id="ARBA00022989"/>
    </source>
</evidence>
<dbReference type="PANTHER" id="PTHR24223">
    <property type="entry name" value="ATP-BINDING CASSETTE SUB-FAMILY C"/>
    <property type="match status" value="1"/>
</dbReference>
<sequence>MMESVQEAPDKEEDTHGKVANAALISDEDRSTGTRCGSMLRWLGHGVHGDFLYILTNWPTCRLRFGCRTGPGDTCTSLSVSMAWDRAVVCADVGAVSSRPAWVLHMFNQLLTQVLRAPMSFFDTTPLGRIVNRMSKDVYAIDETIPANWGMFSFITTICTVVYVTPWFSVILIPLGILYYASQRYFIKTSRELQRWTASPDPLSGTLTETLEGIRRSAPSRRATVYHATTICSIKTKGRTF</sequence>
<evidence type="ECO:0000259" key="11">
    <source>
        <dbReference type="PROSITE" id="PS50929"/>
    </source>
</evidence>
<evidence type="ECO:0000256" key="10">
    <source>
        <dbReference type="SAM" id="Phobius"/>
    </source>
</evidence>
<evidence type="ECO:0000256" key="9">
    <source>
        <dbReference type="SAM" id="MobiDB-lite"/>
    </source>
</evidence>
<keyword evidence="5" id="KW-0547">Nucleotide-binding</keyword>
<evidence type="ECO:0000256" key="1">
    <source>
        <dbReference type="ARBA" id="ARBA00004127"/>
    </source>
</evidence>
<keyword evidence="2" id="KW-0813">Transport</keyword>
<dbReference type="GO" id="GO:0005524">
    <property type="term" value="F:ATP binding"/>
    <property type="evidence" value="ECO:0007669"/>
    <property type="project" value="UniProtKB-KW"/>
</dbReference>
<evidence type="ECO:0000256" key="5">
    <source>
        <dbReference type="ARBA" id="ARBA00022741"/>
    </source>
</evidence>
<keyword evidence="3 10" id="KW-0812">Transmembrane</keyword>
<keyword evidence="4" id="KW-0677">Repeat</keyword>
<keyword evidence="6" id="KW-0067">ATP-binding</keyword>
<dbReference type="InterPro" id="IPR011527">
    <property type="entry name" value="ABC1_TM_dom"/>
</dbReference>
<comment type="caution">
    <text evidence="12">The sequence shown here is derived from an EMBL/GenBank/DDBJ whole genome shotgun (WGS) entry which is preliminary data.</text>
</comment>
<feature type="transmembrane region" description="Helical" evidence="10">
    <location>
        <begin position="161"/>
        <end position="181"/>
    </location>
</feature>
<gene>
    <name evidence="12" type="ORF">AaE_013355</name>
</gene>
<protein>
    <recommendedName>
        <fullName evidence="11">ABC transmembrane type-1 domain-containing protein</fullName>
    </recommendedName>
</protein>
<reference evidence="12 13" key="1">
    <citation type="submission" date="2019-06" db="EMBL/GenBank/DDBJ databases">
        <title>Genomics analysis of Aphanomyces spp. identifies a new class of oomycete effector associated with host adaptation.</title>
        <authorList>
            <person name="Gaulin E."/>
        </authorList>
    </citation>
    <scope>NUCLEOTIDE SEQUENCE [LARGE SCALE GENOMIC DNA]</scope>
    <source>
        <strain evidence="12 13">E</strain>
    </source>
</reference>
<evidence type="ECO:0000256" key="3">
    <source>
        <dbReference type="ARBA" id="ARBA00022692"/>
    </source>
</evidence>
<dbReference type="Pfam" id="PF00664">
    <property type="entry name" value="ABC_membrane"/>
    <property type="match status" value="1"/>
</dbReference>
<name>A0A6A4Z456_APHAT</name>
<keyword evidence="7 10" id="KW-1133">Transmembrane helix</keyword>
<proteinExistence type="predicted"/>
<dbReference type="GO" id="GO:0140359">
    <property type="term" value="F:ABC-type transporter activity"/>
    <property type="evidence" value="ECO:0007669"/>
    <property type="project" value="InterPro"/>
</dbReference>
<evidence type="ECO:0000313" key="12">
    <source>
        <dbReference type="EMBL" id="KAF0708086.1"/>
    </source>
</evidence>
<dbReference type="PROSITE" id="PS50929">
    <property type="entry name" value="ABC_TM1F"/>
    <property type="match status" value="1"/>
</dbReference>
<dbReference type="GO" id="GO:0016020">
    <property type="term" value="C:membrane"/>
    <property type="evidence" value="ECO:0007669"/>
    <property type="project" value="InterPro"/>
</dbReference>
<evidence type="ECO:0000256" key="4">
    <source>
        <dbReference type="ARBA" id="ARBA00022737"/>
    </source>
</evidence>
<dbReference type="AlphaFoldDB" id="A0A6A4Z456"/>
<comment type="subcellular location">
    <subcellularLocation>
        <location evidence="1">Endomembrane system</location>
        <topology evidence="1">Multi-pass membrane protein</topology>
    </subcellularLocation>
</comment>
<evidence type="ECO:0000313" key="13">
    <source>
        <dbReference type="Proteomes" id="UP000469452"/>
    </source>
</evidence>
<organism evidence="12 13">
    <name type="scientific">Aphanomyces astaci</name>
    <name type="common">Crayfish plague agent</name>
    <dbReference type="NCBI Taxonomy" id="112090"/>
    <lineage>
        <taxon>Eukaryota</taxon>
        <taxon>Sar</taxon>
        <taxon>Stramenopiles</taxon>
        <taxon>Oomycota</taxon>
        <taxon>Saprolegniomycetes</taxon>
        <taxon>Saprolegniales</taxon>
        <taxon>Verrucalvaceae</taxon>
        <taxon>Aphanomyces</taxon>
    </lineage>
</organism>
<keyword evidence="8 10" id="KW-0472">Membrane</keyword>
<dbReference type="Proteomes" id="UP000469452">
    <property type="component" value="Unassembled WGS sequence"/>
</dbReference>
<accession>A0A6A4Z456</accession>
<evidence type="ECO:0000256" key="8">
    <source>
        <dbReference type="ARBA" id="ARBA00023136"/>
    </source>
</evidence>
<dbReference type="InterPro" id="IPR036640">
    <property type="entry name" value="ABC1_TM_sf"/>
</dbReference>
<dbReference type="SUPFAM" id="SSF90123">
    <property type="entry name" value="ABC transporter transmembrane region"/>
    <property type="match status" value="1"/>
</dbReference>
<evidence type="ECO:0000256" key="2">
    <source>
        <dbReference type="ARBA" id="ARBA00022448"/>
    </source>
</evidence>
<dbReference type="Gene3D" id="1.20.1560.10">
    <property type="entry name" value="ABC transporter type 1, transmembrane domain"/>
    <property type="match status" value="1"/>
</dbReference>
<feature type="domain" description="ABC transmembrane type-1" evidence="11">
    <location>
        <begin position="102"/>
        <end position="215"/>
    </location>
</feature>
<evidence type="ECO:0000256" key="6">
    <source>
        <dbReference type="ARBA" id="ARBA00022840"/>
    </source>
</evidence>
<dbReference type="InterPro" id="IPR050173">
    <property type="entry name" value="ABC_transporter_C-like"/>
</dbReference>
<dbReference type="PANTHER" id="PTHR24223:SF443">
    <property type="entry name" value="MULTIDRUG-RESISTANCE LIKE PROTEIN 1, ISOFORM I"/>
    <property type="match status" value="1"/>
</dbReference>
<dbReference type="EMBL" id="VJMI01019154">
    <property type="protein sequence ID" value="KAF0708086.1"/>
    <property type="molecule type" value="Genomic_DNA"/>
</dbReference>